<keyword evidence="2" id="KW-0472">Membrane</keyword>
<gene>
    <name evidence="4" type="ORF">CWC19_17145</name>
    <name evidence="5" type="ORF">CWC20_13185</name>
</gene>
<reference evidence="6 7" key="2">
    <citation type="submission" date="2019-06" db="EMBL/GenBank/DDBJ databases">
        <title>Co-occurence of chitin degradation, pigmentation and bioactivity in marine Pseudoalteromonas.</title>
        <authorList>
            <person name="Sonnenschein E.C."/>
            <person name="Bech P.K."/>
        </authorList>
    </citation>
    <scope>NUCLEOTIDE SEQUENCE [LARGE SCALE GENOMIC DNA]</scope>
    <source>
        <strain evidence="7">S3790</strain>
        <strain evidence="6">S3895</strain>
    </source>
</reference>
<keyword evidence="2" id="KW-1133">Transmembrane helix</keyword>
<dbReference type="PANTHER" id="PTHR38690:SF1">
    <property type="entry name" value="PROTEASE"/>
    <property type="match status" value="1"/>
</dbReference>
<dbReference type="Proteomes" id="UP000307217">
    <property type="component" value="Unassembled WGS sequence"/>
</dbReference>
<dbReference type="RefSeq" id="WP_138592991.1">
    <property type="nucleotide sequence ID" value="NZ_PNBW01000061.1"/>
</dbReference>
<accession>A0A5S3V469</accession>
<evidence type="ECO:0000256" key="1">
    <source>
        <dbReference type="SAM" id="MobiDB-lite"/>
    </source>
</evidence>
<evidence type="ECO:0000313" key="6">
    <source>
        <dbReference type="Proteomes" id="UP000307164"/>
    </source>
</evidence>
<dbReference type="OrthoDB" id="9762238at2"/>
<reference evidence="4 7" key="1">
    <citation type="submission" date="2018-01" db="EMBL/GenBank/DDBJ databases">
        <authorList>
            <person name="Paulsen S."/>
            <person name="Gram L.K."/>
        </authorList>
    </citation>
    <scope>NUCLEOTIDE SEQUENCE [LARGE SCALE GENOMIC DNA]</scope>
    <source>
        <strain evidence="4 7">S3790</strain>
        <strain evidence="5">S3895</strain>
    </source>
</reference>
<reference evidence="4" key="3">
    <citation type="submission" date="2019-09" db="EMBL/GenBank/DDBJ databases">
        <title>Co-occurence of chitin degradation, pigmentation and bioactivity in marine Pseudoalteromonas.</title>
        <authorList>
            <person name="Sonnenschein E.C."/>
            <person name="Bech P.K."/>
        </authorList>
    </citation>
    <scope>NUCLEOTIDE SEQUENCE</scope>
    <source>
        <strain evidence="4">S3790</strain>
        <strain evidence="5">S3895</strain>
    </source>
</reference>
<evidence type="ECO:0000313" key="4">
    <source>
        <dbReference type="EMBL" id="TMO65813.1"/>
    </source>
</evidence>
<feature type="compositionally biased region" description="Polar residues" evidence="1">
    <location>
        <begin position="1265"/>
        <end position="1281"/>
    </location>
</feature>
<evidence type="ECO:0000259" key="3">
    <source>
        <dbReference type="Pfam" id="PF13116"/>
    </source>
</evidence>
<dbReference type="InterPro" id="IPR011836">
    <property type="entry name" value="YhdP"/>
</dbReference>
<keyword evidence="2" id="KW-0812">Transmembrane</keyword>
<feature type="region of interest" description="Disordered" evidence="1">
    <location>
        <begin position="1260"/>
        <end position="1303"/>
    </location>
</feature>
<proteinExistence type="predicted"/>
<comment type="caution">
    <text evidence="4">The sequence shown here is derived from an EMBL/GenBank/DDBJ whole genome shotgun (WGS) entry which is preliminary data.</text>
</comment>
<protein>
    <submittedName>
        <fullName evidence="4">TIGR02099 family protein</fullName>
    </submittedName>
</protein>
<dbReference type="Pfam" id="PF13116">
    <property type="entry name" value="YhdP"/>
    <property type="match status" value="1"/>
</dbReference>
<dbReference type="InterPro" id="IPR025263">
    <property type="entry name" value="YhdP_central"/>
</dbReference>
<evidence type="ECO:0000256" key="2">
    <source>
        <dbReference type="SAM" id="Phobius"/>
    </source>
</evidence>
<feature type="domain" description="YhdP central" evidence="3">
    <location>
        <begin position="6"/>
        <end position="1250"/>
    </location>
</feature>
<sequence>MQAKKICFFCFRKVWQIFAVALVVLAVFVSVLKYALPYANDYKYDIETLINKQFGVDLTIGAISASWQGSGPSLVLENLTFADNKNAPIALSIANTSLQLNVIESLKNWQLRSDYFVLQGFVADVNLKELSSLQTDSHSNFEQQSLIESLFLGATGHFSIQKSQLNLITHLGRRHSLLLDDITWQNSEQIHQGVGEVSIPGFSQGHYSARLSFTGERLRDLNGQIYLHASKVDVSDWLTQDLNEDKLGIHTEINGEAWVSMQNGKLENVHLNWLPSYIKWLENGQSERISLTSGQVLFTPSKQGQFWELSSTPLHLSHNDIPYSQTQLRGEFSAAQQQVWFDELSVSLLSDLSTLTNMEFAKQVAVHDLQGALRGRVSIGPEKAVSAWLGGRDLSWRQVGGIPGADNVRLEATLQNNMGAVSLFSENTQFHSAGLFDRPLAYNQLNLEFQFFKRDNDWQVVSDSLWFDNEDLTVAGEMHLNLADEPELDLYVEVLGGDAKVAGHYFPQTLMKASLIKYLNEGILDGIHRESQVLFSGRLTDFPFNNGNGQFDVLSKIEEAEFAFAPGWPAIKNAETTLHFSNERMDIYAHSGTLINQKIEDSVVVSIDNLDAADDLLVRINHITQATSLAPFFAATPLNDPLSNILQIVQGQGEVEGNITLKIDLRDLDVLAEGDIHLRNLPVYLSKPGIQLTQVDALLHFKDDAITIPNATANWLGMPVWFDVKGDGDNHSYQVDINAELMAKTDKLLPYTDGLLDDYLAGQTALNTALSLVFSDETFNYTAEFSSDLVGLSSDFSAPYKKIVSSTWPLQGVVQGDDISNLIMLNIDKKLFFNGILDNDSVQLSNAHLISGNRDKGLAQDGFVVSIDHTDLDLKSWIPFIERMIDSSKTAKEQVSLFPELSAINTQIGNLDLSGIHFNDLEMRLRPSSDGMTMRLNAKELRAQVVLPPSGSSRPIAIEADYLRLNLPKLEESESAKVDSQVSLPVEDLSWLARIPAIAFNCSDCKIDNYQLDRVSMSLFGDGEKLVIPELVVDKQEHVLRGQGQWQAGVTRVEGIMNSKDIGELFDEFDLTSTIKDSKASIGYQLQWNGAPYAVNMQSFAGEVTWELGEGHLAEISDQGARVFSLLSLDSLVRKLKLDFRDVFSKGFFYNKMQGSVQLEKGIAYTKDTKMDGVPADLTIQGYANLNTYDINYDLAVAPQVTSSLPVIVAWMVNPVTGLAALALDKVIHSARVISEIKFKVTGTMEQPIVTEINRKSREVEIPQAAQNTPPKEQDTLSSSELIKGAQSRSIKKASSPLDEAGV</sequence>
<dbReference type="EMBL" id="PNBW01000061">
    <property type="protein sequence ID" value="TMO73434.1"/>
    <property type="molecule type" value="Genomic_DNA"/>
</dbReference>
<name>A0A5S3V469_9GAMM</name>
<keyword evidence="6" id="KW-1185">Reference proteome</keyword>
<dbReference type="Proteomes" id="UP000307164">
    <property type="component" value="Unassembled WGS sequence"/>
</dbReference>
<evidence type="ECO:0000313" key="7">
    <source>
        <dbReference type="Proteomes" id="UP000307217"/>
    </source>
</evidence>
<evidence type="ECO:0000313" key="5">
    <source>
        <dbReference type="EMBL" id="TMO73434.1"/>
    </source>
</evidence>
<organism evidence="4 7">
    <name type="scientific">Pseudoalteromonas aurantia</name>
    <dbReference type="NCBI Taxonomy" id="43654"/>
    <lineage>
        <taxon>Bacteria</taxon>
        <taxon>Pseudomonadati</taxon>
        <taxon>Pseudomonadota</taxon>
        <taxon>Gammaproteobacteria</taxon>
        <taxon>Alteromonadales</taxon>
        <taxon>Pseudoalteromonadaceae</taxon>
        <taxon>Pseudoalteromonas</taxon>
    </lineage>
</organism>
<dbReference type="NCBIfam" id="TIGR02099">
    <property type="entry name" value="YhdP family protein"/>
    <property type="match status" value="1"/>
</dbReference>
<dbReference type="PANTHER" id="PTHR38690">
    <property type="entry name" value="PROTEASE-RELATED"/>
    <property type="match status" value="1"/>
</dbReference>
<dbReference type="EMBL" id="PNBX01000084">
    <property type="protein sequence ID" value="TMO65813.1"/>
    <property type="molecule type" value="Genomic_DNA"/>
</dbReference>
<feature type="transmembrane region" description="Helical" evidence="2">
    <location>
        <begin position="14"/>
        <end position="36"/>
    </location>
</feature>